<dbReference type="FunFam" id="3.40.630.40:FF:000005">
    <property type="entry name" value="N-acetylmuramoyl-L-alanine amidase (AmiA)"/>
    <property type="match status" value="1"/>
</dbReference>
<comment type="catalytic activity">
    <reaction evidence="1">
        <text>Hydrolyzes the link between N-acetylmuramoyl residues and L-amino acid residues in certain cell-wall glycopeptides.</text>
        <dbReference type="EC" id="3.5.1.28"/>
    </reaction>
</comment>
<dbReference type="EMBL" id="CP035107">
    <property type="protein sequence ID" value="QAR30402.1"/>
    <property type="molecule type" value="Genomic_DNA"/>
</dbReference>
<dbReference type="PANTHER" id="PTHR30404">
    <property type="entry name" value="N-ACETYLMURAMOYL-L-ALANINE AMIDASE"/>
    <property type="match status" value="1"/>
</dbReference>
<accession>A0A3R5XSY4</accession>
<keyword evidence="3" id="KW-0378">Hydrolase</keyword>
<dbReference type="GO" id="GO:0008745">
    <property type="term" value="F:N-acetylmuramoyl-L-alanine amidase activity"/>
    <property type="evidence" value="ECO:0007669"/>
    <property type="project" value="UniProtKB-EC"/>
</dbReference>
<reference evidence="5 6" key="1">
    <citation type="submission" date="2019-01" db="EMBL/GenBank/DDBJ databases">
        <title>Whole Genome of Ornithobacterium rhinotracheale FARPER-174b.</title>
        <authorList>
            <person name="Tataje-Lavanda L.A."/>
            <person name="Montalvan A."/>
            <person name="Montesinos R."/>
            <person name="Zimic M."/>
            <person name="Fernandez-Sanchez M."/>
            <person name="Fernandez-Diaz M."/>
        </authorList>
    </citation>
    <scope>NUCLEOTIDE SEQUENCE [LARGE SCALE GENOMIC DNA]</scope>
    <source>
        <strain evidence="5 6">FARPER-174b</strain>
    </source>
</reference>
<sequence length="364" mass="41141">MNFIIKNIFKTLFFIALAFLFSVNVNAQKRNDKFVLVLDAGHGGEDMGARGVVENEKDIALAVTLRVGKLVKDYFKDDVKLIYTRSKDVFIPLAERADIANRNHADFFISIHCNSARPGAYGTETFALGSDPKRANSNLSIVKKENSVILLEDDHKEKYENFNGSPESLIGLTLMQNTHLDNSLKMAKYIEDNYTNKDKRYSRGVKQAGFIVLWRTAMPSILTEIGFISNPEEGRYLASDEGKDKTAESIFNAIKSYKKAWDLRRGVNKVNETKKAEKSRIEPEKPIAGKVFKVQFLTSKRSFRQGAPQLKGLTNVEVLKDNGIYKYFYGKTSFKSKSDANLRHVKARGFPDAFVVEFTNDSTK</sequence>
<feature type="domain" description="MurNAc-LAA" evidence="4">
    <location>
        <begin position="97"/>
        <end position="255"/>
    </location>
</feature>
<dbReference type="InterPro" id="IPR050695">
    <property type="entry name" value="N-acetylmuramoyl_amidase_3"/>
</dbReference>
<proteinExistence type="predicted"/>
<dbReference type="Pfam" id="PF01520">
    <property type="entry name" value="Amidase_3"/>
    <property type="match status" value="1"/>
</dbReference>
<evidence type="ECO:0000313" key="5">
    <source>
        <dbReference type="EMBL" id="QAR30402.1"/>
    </source>
</evidence>
<evidence type="ECO:0000313" key="6">
    <source>
        <dbReference type="Proteomes" id="UP000287701"/>
    </source>
</evidence>
<dbReference type="Gene3D" id="3.40.630.40">
    <property type="entry name" value="Zn-dependent exopeptidases"/>
    <property type="match status" value="1"/>
</dbReference>
<dbReference type="Proteomes" id="UP000287701">
    <property type="component" value="Chromosome"/>
</dbReference>
<dbReference type="InterPro" id="IPR002508">
    <property type="entry name" value="MurNAc-LAA_cat"/>
</dbReference>
<evidence type="ECO:0000256" key="1">
    <source>
        <dbReference type="ARBA" id="ARBA00001561"/>
    </source>
</evidence>
<organism evidence="5 6">
    <name type="scientific">Ornithobacterium rhinotracheale</name>
    <dbReference type="NCBI Taxonomy" id="28251"/>
    <lineage>
        <taxon>Bacteria</taxon>
        <taxon>Pseudomonadati</taxon>
        <taxon>Bacteroidota</taxon>
        <taxon>Flavobacteriia</taxon>
        <taxon>Flavobacteriales</taxon>
        <taxon>Weeksellaceae</taxon>
        <taxon>Ornithobacterium</taxon>
    </lineage>
</organism>
<dbReference type="EC" id="3.5.1.28" evidence="2"/>
<protein>
    <recommendedName>
        <fullName evidence="2">N-acetylmuramoyl-L-alanine amidase</fullName>
        <ecNumber evidence="2">3.5.1.28</ecNumber>
    </recommendedName>
</protein>
<dbReference type="OrthoDB" id="9806267at2"/>
<evidence type="ECO:0000256" key="3">
    <source>
        <dbReference type="ARBA" id="ARBA00022801"/>
    </source>
</evidence>
<dbReference type="RefSeq" id="WP_128500895.1">
    <property type="nucleotide sequence ID" value="NZ_CP035107.1"/>
</dbReference>
<dbReference type="GO" id="GO:0009253">
    <property type="term" value="P:peptidoglycan catabolic process"/>
    <property type="evidence" value="ECO:0007669"/>
    <property type="project" value="InterPro"/>
</dbReference>
<dbReference type="PANTHER" id="PTHR30404:SF0">
    <property type="entry name" value="N-ACETYLMURAMOYL-L-ALANINE AMIDASE AMIC"/>
    <property type="match status" value="1"/>
</dbReference>
<evidence type="ECO:0000256" key="2">
    <source>
        <dbReference type="ARBA" id="ARBA00011901"/>
    </source>
</evidence>
<gene>
    <name evidence="5" type="ORF">EQP59_03060</name>
</gene>
<name>A0A3R5XSY4_ORNRH</name>
<dbReference type="SMART" id="SM00646">
    <property type="entry name" value="Ami_3"/>
    <property type="match status" value="1"/>
</dbReference>
<dbReference type="SUPFAM" id="SSF53187">
    <property type="entry name" value="Zn-dependent exopeptidases"/>
    <property type="match status" value="1"/>
</dbReference>
<dbReference type="GO" id="GO:0030288">
    <property type="term" value="C:outer membrane-bounded periplasmic space"/>
    <property type="evidence" value="ECO:0007669"/>
    <property type="project" value="TreeGrafter"/>
</dbReference>
<evidence type="ECO:0000259" key="4">
    <source>
        <dbReference type="SMART" id="SM00646"/>
    </source>
</evidence>
<dbReference type="CDD" id="cd02696">
    <property type="entry name" value="MurNAc-LAA"/>
    <property type="match status" value="1"/>
</dbReference>
<dbReference type="AlphaFoldDB" id="A0A3R5XSY4"/>